<dbReference type="STRING" id="338966.Ppro_2398"/>
<accession>A1ARN4</accession>
<dbReference type="GO" id="GO:0019239">
    <property type="term" value="F:deaminase activity"/>
    <property type="evidence" value="ECO:0007669"/>
    <property type="project" value="TreeGrafter"/>
</dbReference>
<dbReference type="Proteomes" id="UP000006732">
    <property type="component" value="Chromosome"/>
</dbReference>
<dbReference type="HOGENOM" id="CLU_100715_7_3_7"/>
<dbReference type="NCBIfam" id="TIGR00004">
    <property type="entry name" value="Rid family detoxifying hydrolase"/>
    <property type="match status" value="1"/>
</dbReference>
<dbReference type="InterPro" id="IPR035959">
    <property type="entry name" value="RutC-like_sf"/>
</dbReference>
<dbReference type="AlphaFoldDB" id="A1ARN4"/>
<dbReference type="RefSeq" id="WP_011736260.1">
    <property type="nucleotide sequence ID" value="NC_008609.1"/>
</dbReference>
<dbReference type="SUPFAM" id="SSF55298">
    <property type="entry name" value="YjgF-like"/>
    <property type="match status" value="1"/>
</dbReference>
<evidence type="ECO:0000313" key="3">
    <source>
        <dbReference type="Proteomes" id="UP000006732"/>
    </source>
</evidence>
<dbReference type="InterPro" id="IPR006056">
    <property type="entry name" value="RidA"/>
</dbReference>
<gene>
    <name evidence="2" type="ordered locus">Ppro_2398</name>
</gene>
<dbReference type="GO" id="GO:0005829">
    <property type="term" value="C:cytosol"/>
    <property type="evidence" value="ECO:0007669"/>
    <property type="project" value="TreeGrafter"/>
</dbReference>
<dbReference type="EMBL" id="CP000482">
    <property type="protein sequence ID" value="ABL00005.1"/>
    <property type="molecule type" value="Genomic_DNA"/>
</dbReference>
<dbReference type="PANTHER" id="PTHR11803:SF39">
    <property type="entry name" value="2-IMINOBUTANOATE_2-IMINOPROPANOATE DEAMINASE"/>
    <property type="match status" value="1"/>
</dbReference>
<protein>
    <submittedName>
        <fullName evidence="2">Endoribonuclease L-PSP</fullName>
    </submittedName>
</protein>
<dbReference type="PANTHER" id="PTHR11803">
    <property type="entry name" value="2-IMINOBUTANOATE/2-IMINOPROPANOATE DEAMINASE RIDA"/>
    <property type="match status" value="1"/>
</dbReference>
<sequence>MKLDVISTDKAPAAIGPYSQAVRLGDILFCSGQIPLDPATGQVVGGDVSAQAVRVMENISAVLAVADRGFDDVIKTTIFLTDMADFAVVNEVYGRYFSGHKPARSTVAVNGLPRGVLLEIEVVARG</sequence>
<keyword evidence="3" id="KW-1185">Reference proteome</keyword>
<dbReference type="CDD" id="cd00448">
    <property type="entry name" value="YjgF_YER057c_UK114_family"/>
    <property type="match status" value="1"/>
</dbReference>
<reference evidence="2 3" key="1">
    <citation type="submission" date="2006-10" db="EMBL/GenBank/DDBJ databases">
        <title>Complete sequence of chromosome of Pelobacter propionicus DSM 2379.</title>
        <authorList>
            <consortium name="US DOE Joint Genome Institute"/>
            <person name="Copeland A."/>
            <person name="Lucas S."/>
            <person name="Lapidus A."/>
            <person name="Barry K."/>
            <person name="Detter J.C."/>
            <person name="Glavina del Rio T."/>
            <person name="Hammon N."/>
            <person name="Israni S."/>
            <person name="Dalin E."/>
            <person name="Tice H."/>
            <person name="Pitluck S."/>
            <person name="Saunders E."/>
            <person name="Brettin T."/>
            <person name="Bruce D."/>
            <person name="Han C."/>
            <person name="Tapia R."/>
            <person name="Schmutz J."/>
            <person name="Larimer F."/>
            <person name="Land M."/>
            <person name="Hauser L."/>
            <person name="Kyrpides N."/>
            <person name="Kim E."/>
            <person name="Lovley D."/>
            <person name="Richardson P."/>
        </authorList>
    </citation>
    <scope>NUCLEOTIDE SEQUENCE [LARGE SCALE GENOMIC DNA]</scope>
    <source>
        <strain evidence="3">DSM 2379 / NBRC 103807 / OttBd1</strain>
    </source>
</reference>
<name>A1ARN4_PELPD</name>
<evidence type="ECO:0000313" key="2">
    <source>
        <dbReference type="EMBL" id="ABL00005.1"/>
    </source>
</evidence>
<dbReference type="Gene3D" id="3.30.1330.40">
    <property type="entry name" value="RutC-like"/>
    <property type="match status" value="1"/>
</dbReference>
<dbReference type="FunFam" id="3.30.1330.40:FF:000001">
    <property type="entry name" value="L-PSP family endoribonuclease"/>
    <property type="match status" value="1"/>
</dbReference>
<organism evidence="2 3">
    <name type="scientific">Pelobacter propionicus (strain DSM 2379 / NBRC 103807 / OttBd1)</name>
    <dbReference type="NCBI Taxonomy" id="338966"/>
    <lineage>
        <taxon>Bacteria</taxon>
        <taxon>Pseudomonadati</taxon>
        <taxon>Thermodesulfobacteriota</taxon>
        <taxon>Desulfuromonadia</taxon>
        <taxon>Desulfuromonadales</taxon>
        <taxon>Desulfuromonadaceae</taxon>
        <taxon>Pelobacter</taxon>
    </lineage>
</organism>
<dbReference type="Pfam" id="PF01042">
    <property type="entry name" value="Ribonuc_L-PSP"/>
    <property type="match status" value="1"/>
</dbReference>
<evidence type="ECO:0000256" key="1">
    <source>
        <dbReference type="ARBA" id="ARBA00010552"/>
    </source>
</evidence>
<comment type="similarity">
    <text evidence="1">Belongs to the RutC family.</text>
</comment>
<dbReference type="eggNOG" id="COG0251">
    <property type="taxonomic scope" value="Bacteria"/>
</dbReference>
<dbReference type="InterPro" id="IPR006175">
    <property type="entry name" value="YjgF/YER057c/UK114"/>
</dbReference>
<dbReference type="OrthoDB" id="9808943at2"/>
<proteinExistence type="inferred from homology"/>
<dbReference type="KEGG" id="ppd:Ppro_2398"/>